<sequence>MAGVLVAVCGSFVYANPDLSRWVAGRPPASKATEGKSPAPPVRSGPTAKKSEIQFKAAAQPISEPIQLIGAEAPLSDDMPVVLISESAPLSAEPLPLLAAAAPIGPTAPEQIEELPPVLKPAHDLEMAQATPVRRPRVGAPSWMKIAPAPLSENAPSTKRSATAVAIAPHSSAPVLQPTATTTQLAQLSIPLKDGSSVGAERLLQVQQRIWYWKGGAVRRRLASFINVLLETQSLEQAAGRSGLSLNEVQYLLSKST</sequence>
<proteinExistence type="predicted"/>
<organism evidence="2 3">
    <name type="scientific">Gloeobacter kilaueensis (strain ATCC BAA-2537 / CCAP 1431/1 / ULC 316 / JS1)</name>
    <dbReference type="NCBI Taxonomy" id="1183438"/>
    <lineage>
        <taxon>Bacteria</taxon>
        <taxon>Bacillati</taxon>
        <taxon>Cyanobacteriota</taxon>
        <taxon>Cyanophyceae</taxon>
        <taxon>Gloeobacterales</taxon>
        <taxon>Gloeobacteraceae</taxon>
        <taxon>Gloeobacter</taxon>
    </lineage>
</organism>
<keyword evidence="3" id="KW-1185">Reference proteome</keyword>
<feature type="region of interest" description="Disordered" evidence="1">
    <location>
        <begin position="26"/>
        <end position="48"/>
    </location>
</feature>
<evidence type="ECO:0000313" key="2">
    <source>
        <dbReference type="EMBL" id="AGY57090.1"/>
    </source>
</evidence>
<dbReference type="EMBL" id="CP003587">
    <property type="protein sequence ID" value="AGY57090.1"/>
    <property type="molecule type" value="Genomic_DNA"/>
</dbReference>
<gene>
    <name evidence="2" type="ORF">GKIL_0844</name>
</gene>
<evidence type="ECO:0000313" key="3">
    <source>
        <dbReference type="Proteomes" id="UP000017396"/>
    </source>
</evidence>
<accession>U5QHE2</accession>
<name>U5QHE2_GLOK1</name>
<protein>
    <submittedName>
        <fullName evidence="2">Uncharacterized protein</fullName>
    </submittedName>
</protein>
<dbReference type="HOGENOM" id="CLU_1080778_0_0_3"/>
<reference evidence="2 3" key="1">
    <citation type="journal article" date="2013" name="PLoS ONE">
        <title>Cultivation and Complete Genome Sequencing of Gloeobacter kilaueensis sp. nov., from a Lava Cave in Kilauea Caldera, Hawai'i.</title>
        <authorList>
            <person name="Saw J.H."/>
            <person name="Schatz M."/>
            <person name="Brown M.V."/>
            <person name="Kunkel D.D."/>
            <person name="Foster J.S."/>
            <person name="Shick H."/>
            <person name="Christensen S."/>
            <person name="Hou S."/>
            <person name="Wan X."/>
            <person name="Donachie S.P."/>
        </authorList>
    </citation>
    <scope>NUCLEOTIDE SEQUENCE [LARGE SCALE GENOMIC DNA]</scope>
    <source>
        <strain evidence="3">JS</strain>
    </source>
</reference>
<dbReference type="Proteomes" id="UP000017396">
    <property type="component" value="Chromosome"/>
</dbReference>
<dbReference type="AlphaFoldDB" id="U5QHE2"/>
<dbReference type="KEGG" id="glj:GKIL_0844"/>
<evidence type="ECO:0000256" key="1">
    <source>
        <dbReference type="SAM" id="MobiDB-lite"/>
    </source>
</evidence>